<accession>A0AAV6UPA8</accession>
<proteinExistence type="predicted"/>
<dbReference type="Proteomes" id="UP000827092">
    <property type="component" value="Unassembled WGS sequence"/>
</dbReference>
<evidence type="ECO:0000313" key="1">
    <source>
        <dbReference type="EMBL" id="KAG8185598.1"/>
    </source>
</evidence>
<dbReference type="Gene3D" id="3.40.50.150">
    <property type="entry name" value="Vaccinia Virus protein VP39"/>
    <property type="match status" value="1"/>
</dbReference>
<dbReference type="AlphaFoldDB" id="A0AAV6UPA8"/>
<protein>
    <submittedName>
        <fullName evidence="1">Uncharacterized protein</fullName>
    </submittedName>
</protein>
<comment type="caution">
    <text evidence="1">The sequence shown here is derived from an EMBL/GenBank/DDBJ whole genome shotgun (WGS) entry which is preliminary data.</text>
</comment>
<evidence type="ECO:0000313" key="2">
    <source>
        <dbReference type="Proteomes" id="UP000827092"/>
    </source>
</evidence>
<gene>
    <name evidence="1" type="ORF">JTE90_023297</name>
</gene>
<keyword evidence="2" id="KW-1185">Reference proteome</keyword>
<dbReference type="InterPro" id="IPR029063">
    <property type="entry name" value="SAM-dependent_MTases_sf"/>
</dbReference>
<sequence>MKTFLNYYDEERDDDFNECDNEDVCNYYDEESDDVDFNENDDEYYNDFYDERYNDYDDERNYSYSDVESEPYDFDQYDGDEYLEMLDECELDSDDGDRDNFYSDSKLATYKYYLDIFVEYLLSKNPARKQKILSVNPAVNHEDELIACHRNKVNDSDVNIEPVFLNAGTCQKIIKNKNAQDCQNFIVLFESAVKGLMQDYCLNENTIKLALEDMIESYRNVQNGTIQTEIDFNNLNYTVGYLKRFALCHAAMVQEVILNILEAPPHELSSKLVRNQKLNLVCLGSGPGNDLVGFLSAFHCHFMKLTDLDITVVDRMSGWQVAFNRIIQLLKNEFHGNLSILFREGPNVTTSFIAEDLKSDALCFDLKLKLRGADMILLVKSLSHVPNKHKLQFLKNIVTCMKSGTLLFYIDCPFPTATFTAMSSLKSLYKTETQRYSFKRFGRQNISSCQASTHIFVKEN</sequence>
<reference evidence="1 2" key="1">
    <citation type="journal article" date="2022" name="Nat. Ecol. Evol.">
        <title>A masculinizing supergene underlies an exaggerated male reproductive morph in a spider.</title>
        <authorList>
            <person name="Hendrickx F."/>
            <person name="De Corte Z."/>
            <person name="Sonet G."/>
            <person name="Van Belleghem S.M."/>
            <person name="Kostlbacher S."/>
            <person name="Vangestel C."/>
        </authorList>
    </citation>
    <scope>NUCLEOTIDE SEQUENCE [LARGE SCALE GENOMIC DNA]</scope>
    <source>
        <strain evidence="1">W744_W776</strain>
    </source>
</reference>
<name>A0AAV6UPA8_9ARAC</name>
<dbReference type="SUPFAM" id="SSF53335">
    <property type="entry name" value="S-adenosyl-L-methionine-dependent methyltransferases"/>
    <property type="match status" value="1"/>
</dbReference>
<dbReference type="EMBL" id="JAFNEN010000330">
    <property type="protein sequence ID" value="KAG8185598.1"/>
    <property type="molecule type" value="Genomic_DNA"/>
</dbReference>
<organism evidence="1 2">
    <name type="scientific">Oedothorax gibbosus</name>
    <dbReference type="NCBI Taxonomy" id="931172"/>
    <lineage>
        <taxon>Eukaryota</taxon>
        <taxon>Metazoa</taxon>
        <taxon>Ecdysozoa</taxon>
        <taxon>Arthropoda</taxon>
        <taxon>Chelicerata</taxon>
        <taxon>Arachnida</taxon>
        <taxon>Araneae</taxon>
        <taxon>Araneomorphae</taxon>
        <taxon>Entelegynae</taxon>
        <taxon>Araneoidea</taxon>
        <taxon>Linyphiidae</taxon>
        <taxon>Erigoninae</taxon>
        <taxon>Oedothorax</taxon>
    </lineage>
</organism>